<dbReference type="OrthoDB" id="167718at2759"/>
<dbReference type="FunCoup" id="G8YVK1">
    <property type="interactions" value="590"/>
</dbReference>
<dbReference type="InterPro" id="IPR012677">
    <property type="entry name" value="Nucleotide-bd_a/b_plait_sf"/>
</dbReference>
<evidence type="ECO:0000256" key="3">
    <source>
        <dbReference type="SAM" id="MobiDB-lite"/>
    </source>
</evidence>
<accession>G8YVK1</accession>
<dbReference type="GO" id="GO:0042274">
    <property type="term" value="P:ribosomal small subunit biogenesis"/>
    <property type="evidence" value="ECO:0007669"/>
    <property type="project" value="TreeGrafter"/>
</dbReference>
<dbReference type="HOGENOM" id="CLU_037639_2_0_1"/>
<organism evidence="5 7">
    <name type="scientific">Pichia sorbitophila (strain ATCC MYA-4447 / BCRC 22081 / CBS 7064 / NBRC 10061 / NRRL Y-12695)</name>
    <name type="common">Hybrid yeast</name>
    <dbReference type="NCBI Taxonomy" id="559304"/>
    <lineage>
        <taxon>Eukaryota</taxon>
        <taxon>Fungi</taxon>
        <taxon>Dikarya</taxon>
        <taxon>Ascomycota</taxon>
        <taxon>Saccharomycotina</taxon>
        <taxon>Pichiomycetes</taxon>
        <taxon>Debaryomycetaceae</taxon>
        <taxon>Millerozyma</taxon>
    </lineage>
</organism>
<dbReference type="GO" id="GO:0019843">
    <property type="term" value="F:rRNA binding"/>
    <property type="evidence" value="ECO:0007669"/>
    <property type="project" value="TreeGrafter"/>
</dbReference>
<proteinExistence type="predicted"/>
<dbReference type="PANTHER" id="PTHR23236:SF51">
    <property type="entry name" value="NUCLEOLAR PROTEIN 6"/>
    <property type="match status" value="1"/>
</dbReference>
<evidence type="ECO:0000313" key="6">
    <source>
        <dbReference type="EMBL" id="CCE73445.1"/>
    </source>
</evidence>
<dbReference type="InParanoid" id="G8YVK1"/>
<dbReference type="Proteomes" id="UP000005222">
    <property type="component" value="Chromosome B"/>
</dbReference>
<evidence type="ECO:0000256" key="1">
    <source>
        <dbReference type="ARBA" id="ARBA00022884"/>
    </source>
</evidence>
<evidence type="ECO:0000259" key="4">
    <source>
        <dbReference type="PROSITE" id="PS50102"/>
    </source>
</evidence>
<dbReference type="EMBL" id="FO082059">
    <property type="protein sequence ID" value="CCE72884.1"/>
    <property type="molecule type" value="Genomic_DNA"/>
</dbReference>
<dbReference type="OMA" id="LRFHHTM"/>
<dbReference type="InterPro" id="IPR035979">
    <property type="entry name" value="RBD_domain_sf"/>
</dbReference>
<dbReference type="Gene3D" id="3.30.70.330">
    <property type="match status" value="1"/>
</dbReference>
<dbReference type="STRING" id="559304.G8YVK1"/>
<dbReference type="PROSITE" id="PS50102">
    <property type="entry name" value="RRM"/>
    <property type="match status" value="1"/>
</dbReference>
<dbReference type="InterPro" id="IPR034228">
    <property type="entry name" value="Nop6_RRM"/>
</dbReference>
<sequence length="227" mass="26052">MSESQKLTKKQRKALEFRNKKVADPEDGSENVKKSEVKEQDHESKKKSEDKKRSNEELDKEEEPVKKKRKTRRGKKGKGASSGGNRFLLFVGNLPYDITETELLSHFKNATPDKIRIRTSKGIAFLEFSKENTDIQSRMEHALRMHHSLLRDRRINVELTVGGGGNSDTRQQKIKEKNEKLKQERKQRIREELTSDSKKKRTSATSSEGAEDGNPQGMHPSRLALIK</sequence>
<dbReference type="AlphaFoldDB" id="G8YVK1"/>
<dbReference type="GO" id="GO:0005730">
    <property type="term" value="C:nucleolus"/>
    <property type="evidence" value="ECO:0007669"/>
    <property type="project" value="TreeGrafter"/>
</dbReference>
<name>G8YVK1_PICSO</name>
<keyword evidence="1 2" id="KW-0694">RNA-binding</keyword>
<dbReference type="Pfam" id="PF00076">
    <property type="entry name" value="RRM_1"/>
    <property type="match status" value="1"/>
</dbReference>
<evidence type="ECO:0000256" key="2">
    <source>
        <dbReference type="PROSITE-ProRule" id="PRU00176"/>
    </source>
</evidence>
<feature type="domain" description="RRM" evidence="4">
    <location>
        <begin position="87"/>
        <end position="162"/>
    </location>
</feature>
<evidence type="ECO:0000313" key="5">
    <source>
        <dbReference type="EMBL" id="CCE72884.1"/>
    </source>
</evidence>
<dbReference type="PANTHER" id="PTHR23236">
    <property type="entry name" value="EUKARYOTIC TRANSLATION INITIATION FACTOR 4B/4H"/>
    <property type="match status" value="1"/>
</dbReference>
<reference evidence="5" key="1">
    <citation type="submission" date="2011-10" db="EMBL/GenBank/DDBJ databases">
        <authorList>
            <person name="Genoscope - CEA"/>
        </authorList>
    </citation>
    <scope>NUCLEOTIDE SEQUENCE</scope>
    <source>
        <strain evidence="5">CBS 7064</strain>
    </source>
</reference>
<gene>
    <name evidence="5" type="primary">Piso0_000486</name>
    <name evidence="5" type="ORF">GNLVRS01_PISO0A10406g</name>
    <name evidence="6" type="ORF">GNLVRS01_PISO0B10473g</name>
</gene>
<feature type="region of interest" description="Disordered" evidence="3">
    <location>
        <begin position="160"/>
        <end position="227"/>
    </location>
</feature>
<dbReference type="SMART" id="SM00360">
    <property type="entry name" value="RRM"/>
    <property type="match status" value="1"/>
</dbReference>
<reference evidence="7" key="2">
    <citation type="journal article" date="2012" name="G3 (Bethesda)">
        <title>Pichia sorbitophila, an interspecies yeast hybrid reveals early steps of genome resolution following polyploidization.</title>
        <authorList>
            <person name="Leh Louis V."/>
            <person name="Despons L."/>
            <person name="Friedrich A."/>
            <person name="Martin T."/>
            <person name="Durrens P."/>
            <person name="Casaregola S."/>
            <person name="Neuveglise C."/>
            <person name="Fairhead C."/>
            <person name="Marck C."/>
            <person name="Cruz J.A."/>
            <person name="Straub M.L."/>
            <person name="Kugler V."/>
            <person name="Sacerdot C."/>
            <person name="Uzunov Z."/>
            <person name="Thierry A."/>
            <person name="Weiss S."/>
            <person name="Bleykasten C."/>
            <person name="De Montigny J."/>
            <person name="Jacques N."/>
            <person name="Jung P."/>
            <person name="Lemaire M."/>
            <person name="Mallet S."/>
            <person name="Morel G."/>
            <person name="Richard G.F."/>
            <person name="Sarkar A."/>
            <person name="Savel G."/>
            <person name="Schacherer J."/>
            <person name="Seret M.L."/>
            <person name="Talla E."/>
            <person name="Samson G."/>
            <person name="Jubin C."/>
            <person name="Poulain J."/>
            <person name="Vacherie B."/>
            <person name="Barbe V."/>
            <person name="Pelletier E."/>
            <person name="Sherman D.J."/>
            <person name="Westhof E."/>
            <person name="Weissenbach J."/>
            <person name="Baret P.V."/>
            <person name="Wincker P."/>
            <person name="Gaillardin C."/>
            <person name="Dujon B."/>
            <person name="Souciet J.L."/>
        </authorList>
    </citation>
    <scope>NUCLEOTIDE SEQUENCE [LARGE SCALE GENOMIC DNA]</scope>
    <source>
        <strain evidence="7">ATCC MYA-4447 / BCRC 22081 / CBS 7064 / NBRC 10061 / NRRL Y-12695</strain>
    </source>
</reference>
<dbReference type="SUPFAM" id="SSF54928">
    <property type="entry name" value="RNA-binding domain, RBD"/>
    <property type="match status" value="1"/>
</dbReference>
<dbReference type="Proteomes" id="UP000005222">
    <property type="component" value="Chromosome A"/>
</dbReference>
<dbReference type="eggNOG" id="KOG0118">
    <property type="taxonomic scope" value="Eukaryota"/>
</dbReference>
<dbReference type="CDD" id="cd12400">
    <property type="entry name" value="RRM_Nop6"/>
    <property type="match status" value="1"/>
</dbReference>
<keyword evidence="7" id="KW-1185">Reference proteome</keyword>
<evidence type="ECO:0000313" key="7">
    <source>
        <dbReference type="Proteomes" id="UP000005222"/>
    </source>
</evidence>
<feature type="compositionally biased region" description="Basic residues" evidence="3">
    <location>
        <begin position="66"/>
        <end position="78"/>
    </location>
</feature>
<dbReference type="EMBL" id="FO082058">
    <property type="protein sequence ID" value="CCE73445.1"/>
    <property type="molecule type" value="Genomic_DNA"/>
</dbReference>
<dbReference type="InterPro" id="IPR000504">
    <property type="entry name" value="RRM_dom"/>
</dbReference>
<protein>
    <submittedName>
        <fullName evidence="5">Piso0_000486 protein</fullName>
    </submittedName>
</protein>
<feature type="compositionally biased region" description="Basic and acidic residues" evidence="3">
    <location>
        <begin position="13"/>
        <end position="57"/>
    </location>
</feature>
<feature type="region of interest" description="Disordered" evidence="3">
    <location>
        <begin position="1"/>
        <end position="84"/>
    </location>
</feature>
<feature type="compositionally biased region" description="Basic and acidic residues" evidence="3">
    <location>
        <begin position="170"/>
        <end position="197"/>
    </location>
</feature>